<reference evidence="2 3" key="1">
    <citation type="journal article" date="2017" name="Nat. Commun.">
        <title>Genome assembly with in vitro proximity ligation data and whole-genome triplication in lettuce.</title>
        <authorList>
            <person name="Reyes-Chin-Wo S."/>
            <person name="Wang Z."/>
            <person name="Yang X."/>
            <person name="Kozik A."/>
            <person name="Arikit S."/>
            <person name="Song C."/>
            <person name="Xia L."/>
            <person name="Froenicke L."/>
            <person name="Lavelle D.O."/>
            <person name="Truco M.J."/>
            <person name="Xia R."/>
            <person name="Zhu S."/>
            <person name="Xu C."/>
            <person name="Xu H."/>
            <person name="Xu X."/>
            <person name="Cox K."/>
            <person name="Korf I."/>
            <person name="Meyers B.C."/>
            <person name="Michelmore R.W."/>
        </authorList>
    </citation>
    <scope>NUCLEOTIDE SEQUENCE [LARGE SCALE GENOMIC DNA]</scope>
    <source>
        <strain evidence="3">cv. Salinas</strain>
        <tissue evidence="2">Seedlings</tissue>
    </source>
</reference>
<keyword evidence="1" id="KW-1133">Transmembrane helix</keyword>
<keyword evidence="3" id="KW-1185">Reference proteome</keyword>
<evidence type="ECO:0000313" key="2">
    <source>
        <dbReference type="EMBL" id="KAJ0227614.1"/>
    </source>
</evidence>
<name>A0A9R1XXL5_LACSA</name>
<evidence type="ECO:0000313" key="3">
    <source>
        <dbReference type="Proteomes" id="UP000235145"/>
    </source>
</evidence>
<gene>
    <name evidence="2" type="ORF">LSAT_V11C100015750</name>
</gene>
<dbReference type="EMBL" id="NBSK02000001">
    <property type="protein sequence ID" value="KAJ0227614.1"/>
    <property type="molecule type" value="Genomic_DNA"/>
</dbReference>
<keyword evidence="1" id="KW-0472">Membrane</keyword>
<keyword evidence="1" id="KW-0812">Transmembrane</keyword>
<dbReference type="AlphaFoldDB" id="A0A9R1XXL5"/>
<dbReference type="Proteomes" id="UP000235145">
    <property type="component" value="Unassembled WGS sequence"/>
</dbReference>
<feature type="transmembrane region" description="Helical" evidence="1">
    <location>
        <begin position="28"/>
        <end position="49"/>
    </location>
</feature>
<organism evidence="2 3">
    <name type="scientific">Lactuca sativa</name>
    <name type="common">Garden lettuce</name>
    <dbReference type="NCBI Taxonomy" id="4236"/>
    <lineage>
        <taxon>Eukaryota</taxon>
        <taxon>Viridiplantae</taxon>
        <taxon>Streptophyta</taxon>
        <taxon>Embryophyta</taxon>
        <taxon>Tracheophyta</taxon>
        <taxon>Spermatophyta</taxon>
        <taxon>Magnoliopsida</taxon>
        <taxon>eudicotyledons</taxon>
        <taxon>Gunneridae</taxon>
        <taxon>Pentapetalae</taxon>
        <taxon>asterids</taxon>
        <taxon>campanulids</taxon>
        <taxon>Asterales</taxon>
        <taxon>Asteraceae</taxon>
        <taxon>Cichorioideae</taxon>
        <taxon>Cichorieae</taxon>
        <taxon>Lactucinae</taxon>
        <taxon>Lactuca</taxon>
    </lineage>
</organism>
<proteinExistence type="predicted"/>
<accession>A0A9R1XXL5</accession>
<evidence type="ECO:0000256" key="1">
    <source>
        <dbReference type="SAM" id="Phobius"/>
    </source>
</evidence>
<comment type="caution">
    <text evidence="2">The sequence shown here is derived from an EMBL/GenBank/DDBJ whole genome shotgun (WGS) entry which is preliminary data.</text>
</comment>
<protein>
    <submittedName>
        <fullName evidence="2">Uncharacterized protein</fullName>
    </submittedName>
</protein>
<sequence length="220" mass="24578">MFATSSPSLITKVTACLSFEFSMTNLSLFFFFLGIVATRFVNGICIYLIEMILQTTTPEGDPQTQSLNFTLNESLLGWLYRNTTVYLWDFTGIFETILSLGIPNANMWSLTPTLKSITGYADWVGCTEIQQSTYGLLLTILSLGIPNANMWSLTPTLKSITGVANAVTEVVWLQNLLLELSPPLTRTMVVFFDNVNVMYLTSNPSSTSKNQTYENIFTFC</sequence>